<evidence type="ECO:0000313" key="1">
    <source>
        <dbReference type="EMBL" id="KAF7280785.1"/>
    </source>
</evidence>
<proteinExistence type="predicted"/>
<evidence type="ECO:0000313" key="2">
    <source>
        <dbReference type="Proteomes" id="UP000625711"/>
    </source>
</evidence>
<dbReference type="EMBL" id="JAACXV010000275">
    <property type="protein sequence ID" value="KAF7280785.1"/>
    <property type="molecule type" value="Genomic_DNA"/>
</dbReference>
<reference evidence="1" key="1">
    <citation type="submission" date="2020-08" db="EMBL/GenBank/DDBJ databases">
        <title>Genome sequencing and assembly of the red palm weevil Rhynchophorus ferrugineus.</title>
        <authorList>
            <person name="Dias G.B."/>
            <person name="Bergman C.M."/>
            <person name="Manee M."/>
        </authorList>
    </citation>
    <scope>NUCLEOTIDE SEQUENCE</scope>
    <source>
        <strain evidence="1">AA-2017</strain>
        <tissue evidence="1">Whole larva</tissue>
    </source>
</reference>
<protein>
    <submittedName>
        <fullName evidence="1">Uncharacterized protein</fullName>
    </submittedName>
</protein>
<dbReference type="AlphaFoldDB" id="A0A834MHX9"/>
<dbReference type="Proteomes" id="UP000625711">
    <property type="component" value="Unassembled WGS sequence"/>
</dbReference>
<organism evidence="1 2">
    <name type="scientific">Rhynchophorus ferrugineus</name>
    <name type="common">Red palm weevil</name>
    <name type="synonym">Curculio ferrugineus</name>
    <dbReference type="NCBI Taxonomy" id="354439"/>
    <lineage>
        <taxon>Eukaryota</taxon>
        <taxon>Metazoa</taxon>
        <taxon>Ecdysozoa</taxon>
        <taxon>Arthropoda</taxon>
        <taxon>Hexapoda</taxon>
        <taxon>Insecta</taxon>
        <taxon>Pterygota</taxon>
        <taxon>Neoptera</taxon>
        <taxon>Endopterygota</taxon>
        <taxon>Coleoptera</taxon>
        <taxon>Polyphaga</taxon>
        <taxon>Cucujiformia</taxon>
        <taxon>Curculionidae</taxon>
        <taxon>Dryophthorinae</taxon>
        <taxon>Rhynchophorus</taxon>
    </lineage>
</organism>
<name>A0A834MHX9_RHYFE</name>
<sequence>MEVCLIIAAETVGGRRRRGVEAGAARSPCESRGTFPVGIYGLFIFYFRLGGEAAAVSADATFCGTLSLHGTGPIVLRQLADGPRSVPSRAKCIINERGGFTSSPPERVPDSL</sequence>
<comment type="caution">
    <text evidence="1">The sequence shown here is derived from an EMBL/GenBank/DDBJ whole genome shotgun (WGS) entry which is preliminary data.</text>
</comment>
<accession>A0A834MHX9</accession>
<gene>
    <name evidence="1" type="ORF">GWI33_005511</name>
</gene>
<keyword evidence="2" id="KW-1185">Reference proteome</keyword>